<organism evidence="7 8">
    <name type="scientific">Candidatus Eisenbergiella merdigallinarum</name>
    <dbReference type="NCBI Taxonomy" id="2838552"/>
    <lineage>
        <taxon>Bacteria</taxon>
        <taxon>Bacillati</taxon>
        <taxon>Bacillota</taxon>
        <taxon>Clostridia</taxon>
        <taxon>Lachnospirales</taxon>
        <taxon>Lachnospiraceae</taxon>
        <taxon>Eisenbergiella</taxon>
    </lineage>
</organism>
<dbReference type="SUPFAM" id="SSF55874">
    <property type="entry name" value="ATPase domain of HSP90 chaperone/DNA topoisomerase II/histidine kinase"/>
    <property type="match status" value="1"/>
</dbReference>
<dbReference type="Gene3D" id="3.30.450.20">
    <property type="entry name" value="PAS domain"/>
    <property type="match status" value="2"/>
</dbReference>
<dbReference type="AlphaFoldDB" id="A0A9D2MSC0"/>
<feature type="transmembrane region" description="Helical" evidence="5">
    <location>
        <begin position="297"/>
        <end position="321"/>
    </location>
</feature>
<evidence type="ECO:0000256" key="5">
    <source>
        <dbReference type="SAM" id="Phobius"/>
    </source>
</evidence>
<dbReference type="Gene3D" id="3.30.565.10">
    <property type="entry name" value="Histidine kinase-like ATPase, C-terminal domain"/>
    <property type="match status" value="1"/>
</dbReference>
<gene>
    <name evidence="7" type="ORF">H9763_04595</name>
</gene>
<dbReference type="Pfam" id="PF06580">
    <property type="entry name" value="His_kinase"/>
    <property type="match status" value="1"/>
</dbReference>
<dbReference type="GO" id="GO:0016020">
    <property type="term" value="C:membrane"/>
    <property type="evidence" value="ECO:0007669"/>
    <property type="project" value="UniProtKB-SubCell"/>
</dbReference>
<reference evidence="7" key="2">
    <citation type="submission" date="2021-04" db="EMBL/GenBank/DDBJ databases">
        <authorList>
            <person name="Gilroy R."/>
        </authorList>
    </citation>
    <scope>NUCLEOTIDE SEQUENCE</scope>
    <source>
        <strain evidence="7">USAMLcec3-2134</strain>
    </source>
</reference>
<dbReference type="InterPro" id="IPR036890">
    <property type="entry name" value="HATPase_C_sf"/>
</dbReference>
<dbReference type="PANTHER" id="PTHR34220">
    <property type="entry name" value="SENSOR HISTIDINE KINASE YPDA"/>
    <property type="match status" value="1"/>
</dbReference>
<dbReference type="Pfam" id="PF00672">
    <property type="entry name" value="HAMP"/>
    <property type="match status" value="1"/>
</dbReference>
<keyword evidence="2" id="KW-0597">Phosphoprotein</keyword>
<keyword evidence="3" id="KW-0808">Transferase</keyword>
<sequence length="598" mass="67663">MNGRSSQKRSIKFRLLSIMILMLSGSILLVSSLSYSQYTQDFHRQSVQNILQITEQVSYNISTYLDEIFRLAQAPYYNDALMDLLSSPGPDTELGRLEKRREIEEYLNEMMITPRQDIISAFLIADEIYHGGRYSVSTDDSVSPSEYGWYQEALSSNRAVFVPAHTEQLIKNPKFKVFSFAKRLNKISNPSVSVGVIKVDANYNGIENVMKKVDLGPGGSIFIIDRNENIVFQSDPSPDPLHFYRISQTASDHALTVTLDDREWLLTFSDVSPADWTVLTVNAISDLNRNALKTRNFTFLIAFVCAAFASIILLLYCNSFLNPLMRIISLMKEVRQGNMQVSFPETREDEIGELGSTFNQMLGKINRMVREVYEAKLLQNEAQMNAFYSQIRPHFLFNTLNMISMMIQTSKYEMAVDNIDRLSDLLRQMAHLNQEITVKQELSLLEDYLSIQANRYRDRLFYTFAVDPSLYAYKIPVLIFQPIVENTILHGCEKKKGATHILIESTAEKEFLLFRIQDDAGGISPAKLLEIQKMLDASAPGLFSQESGNGRKSSIGLVNVQQRIRIKYGSSFGLSIISSPGKGTSVMIKLPPYGGKGA</sequence>
<dbReference type="InterPro" id="IPR010559">
    <property type="entry name" value="Sig_transdc_His_kin_internal"/>
</dbReference>
<evidence type="ECO:0000256" key="1">
    <source>
        <dbReference type="ARBA" id="ARBA00004370"/>
    </source>
</evidence>
<dbReference type="Gene3D" id="6.10.340.10">
    <property type="match status" value="1"/>
</dbReference>
<evidence type="ECO:0000313" key="7">
    <source>
        <dbReference type="EMBL" id="HJB90730.1"/>
    </source>
</evidence>
<dbReference type="InterPro" id="IPR003660">
    <property type="entry name" value="HAMP_dom"/>
</dbReference>
<dbReference type="GO" id="GO:0000155">
    <property type="term" value="F:phosphorelay sensor kinase activity"/>
    <property type="evidence" value="ECO:0007669"/>
    <property type="project" value="InterPro"/>
</dbReference>
<dbReference type="SMART" id="SM00304">
    <property type="entry name" value="HAMP"/>
    <property type="match status" value="1"/>
</dbReference>
<dbReference type="Proteomes" id="UP000886883">
    <property type="component" value="Unassembled WGS sequence"/>
</dbReference>
<dbReference type="CDD" id="cd06225">
    <property type="entry name" value="HAMP"/>
    <property type="match status" value="1"/>
</dbReference>
<keyword evidence="4 7" id="KW-0418">Kinase</keyword>
<comment type="subcellular location">
    <subcellularLocation>
        <location evidence="1">Membrane</location>
    </subcellularLocation>
</comment>
<dbReference type="CDD" id="cd18774">
    <property type="entry name" value="PDC2_HK_sensor"/>
    <property type="match status" value="1"/>
</dbReference>
<comment type="caution">
    <text evidence="7">The sequence shown here is derived from an EMBL/GenBank/DDBJ whole genome shotgun (WGS) entry which is preliminary data.</text>
</comment>
<keyword evidence="5" id="KW-0812">Transmembrane</keyword>
<dbReference type="Pfam" id="PF02518">
    <property type="entry name" value="HATPase_c"/>
    <property type="match status" value="1"/>
</dbReference>
<evidence type="ECO:0000256" key="3">
    <source>
        <dbReference type="ARBA" id="ARBA00022679"/>
    </source>
</evidence>
<dbReference type="PROSITE" id="PS50885">
    <property type="entry name" value="HAMP"/>
    <property type="match status" value="1"/>
</dbReference>
<dbReference type="EMBL" id="DWXE01000015">
    <property type="protein sequence ID" value="HJB90730.1"/>
    <property type="molecule type" value="Genomic_DNA"/>
</dbReference>
<feature type="domain" description="HAMP" evidence="6">
    <location>
        <begin position="318"/>
        <end position="370"/>
    </location>
</feature>
<keyword evidence="5" id="KW-0472">Membrane</keyword>
<evidence type="ECO:0000259" key="6">
    <source>
        <dbReference type="PROSITE" id="PS50885"/>
    </source>
</evidence>
<dbReference type="InterPro" id="IPR050640">
    <property type="entry name" value="Bact_2-comp_sensor_kinase"/>
</dbReference>
<evidence type="ECO:0000313" key="8">
    <source>
        <dbReference type="Proteomes" id="UP000886883"/>
    </source>
</evidence>
<protein>
    <submittedName>
        <fullName evidence="7">Sensor histidine kinase</fullName>
    </submittedName>
</protein>
<reference evidence="7" key="1">
    <citation type="journal article" date="2021" name="PeerJ">
        <title>Extensive microbial diversity within the chicken gut microbiome revealed by metagenomics and culture.</title>
        <authorList>
            <person name="Gilroy R."/>
            <person name="Ravi A."/>
            <person name="Getino M."/>
            <person name="Pursley I."/>
            <person name="Horton D.L."/>
            <person name="Alikhan N.F."/>
            <person name="Baker D."/>
            <person name="Gharbi K."/>
            <person name="Hall N."/>
            <person name="Watson M."/>
            <person name="Adriaenssens E.M."/>
            <person name="Foster-Nyarko E."/>
            <person name="Jarju S."/>
            <person name="Secka A."/>
            <person name="Antonio M."/>
            <person name="Oren A."/>
            <person name="Chaudhuri R.R."/>
            <person name="La Ragione R."/>
            <person name="Hildebrand F."/>
            <person name="Pallen M.J."/>
        </authorList>
    </citation>
    <scope>NUCLEOTIDE SEQUENCE</scope>
    <source>
        <strain evidence="7">USAMLcec3-2134</strain>
    </source>
</reference>
<accession>A0A9D2MSC0</accession>
<proteinExistence type="predicted"/>
<dbReference type="PANTHER" id="PTHR34220:SF7">
    <property type="entry name" value="SENSOR HISTIDINE KINASE YPDA"/>
    <property type="match status" value="1"/>
</dbReference>
<evidence type="ECO:0000256" key="4">
    <source>
        <dbReference type="ARBA" id="ARBA00022777"/>
    </source>
</evidence>
<keyword evidence="5" id="KW-1133">Transmembrane helix</keyword>
<dbReference type="InterPro" id="IPR003594">
    <property type="entry name" value="HATPase_dom"/>
</dbReference>
<name>A0A9D2MSC0_9FIRM</name>
<evidence type="ECO:0000256" key="2">
    <source>
        <dbReference type="ARBA" id="ARBA00022553"/>
    </source>
</evidence>
<dbReference type="SUPFAM" id="SSF158472">
    <property type="entry name" value="HAMP domain-like"/>
    <property type="match status" value="1"/>
</dbReference>